<evidence type="ECO:0000256" key="2">
    <source>
        <dbReference type="SAM" id="MobiDB-lite"/>
    </source>
</evidence>
<feature type="compositionally biased region" description="Basic and acidic residues" evidence="2">
    <location>
        <begin position="116"/>
        <end position="142"/>
    </location>
</feature>
<gene>
    <name evidence="3" type="ORF">CX676_17125</name>
</gene>
<evidence type="ECO:0000313" key="3">
    <source>
        <dbReference type="EMBL" id="AUH65661.1"/>
    </source>
</evidence>
<keyword evidence="4" id="KW-1185">Reference proteome</keyword>
<feature type="compositionally biased region" description="Low complexity" evidence="2">
    <location>
        <begin position="42"/>
        <end position="57"/>
    </location>
</feature>
<sequence length="485" mass="48212">MKNPENKTPAKSSAESKAKDAATATTGKKPAADASVIESKAVEAGTAAKAAASGGEVKPADSALLGAQKKPEAAAARKTEVKPTVLVSTTQDRVASAETAPATPLAKPATTVPKTEPAKAEPVKTEAAKPEPAKSEPARTEPVKTSGAPAPVVQKNGFWPVALGGVVAAGIGAAAALWAFPNGLQPAAAVDTAALKQEILGEAATAASAQIAAQGEAVAQQAGEAGAEAARQIIAEMPAGADTTPELQAALEAQSQQIAALTEKLTALETAGPVEGGGEASPELQQRLAAMQAELEQAAAAAKTQIDSALAEAQKLQEAAQNSTIRAEAVAAVAALKSALDEGSSTDAAVQQLQDAGVAAPEAVQAEPPTLPVLQEGFAPAARAALKVALRDSSAEADGGTLIGNFLRAQTGARSVEPREGADPDAVLSRADAAVQAGDLAAALTELETLPAVARDEPEMAAWLAGAEAHVAARAALNELAGQSN</sequence>
<dbReference type="Proteomes" id="UP000234530">
    <property type="component" value="Chromosome"/>
</dbReference>
<dbReference type="KEGG" id="pzh:CX676_17125"/>
<feature type="compositionally biased region" description="Basic and acidic residues" evidence="2">
    <location>
        <begin position="69"/>
        <end position="81"/>
    </location>
</feature>
<name>A0A2H5F283_9RHOB</name>
<dbReference type="RefSeq" id="WP_101753634.1">
    <property type="nucleotide sequence ID" value="NZ_CP025430.1"/>
</dbReference>
<evidence type="ECO:0000256" key="1">
    <source>
        <dbReference type="SAM" id="Coils"/>
    </source>
</evidence>
<evidence type="ECO:0008006" key="5">
    <source>
        <dbReference type="Google" id="ProtNLM"/>
    </source>
</evidence>
<protein>
    <recommendedName>
        <fullName evidence="5">Inner membrane protein</fullName>
    </recommendedName>
</protein>
<feature type="coiled-coil region" evidence="1">
    <location>
        <begin position="251"/>
        <end position="326"/>
    </location>
</feature>
<feature type="region of interest" description="Disordered" evidence="2">
    <location>
        <begin position="1"/>
        <end position="149"/>
    </location>
</feature>
<keyword evidence="1" id="KW-0175">Coiled coil</keyword>
<feature type="compositionally biased region" description="Low complexity" evidence="2">
    <location>
        <begin position="97"/>
        <end position="115"/>
    </location>
</feature>
<dbReference type="EMBL" id="CP025430">
    <property type="protein sequence ID" value="AUH65661.1"/>
    <property type="molecule type" value="Genomic_DNA"/>
</dbReference>
<feature type="compositionally biased region" description="Low complexity" evidence="2">
    <location>
        <begin position="21"/>
        <end position="34"/>
    </location>
</feature>
<evidence type="ECO:0000313" key="4">
    <source>
        <dbReference type="Proteomes" id="UP000234530"/>
    </source>
</evidence>
<dbReference type="OrthoDB" id="7659420at2"/>
<dbReference type="AlphaFoldDB" id="A0A2H5F283"/>
<proteinExistence type="predicted"/>
<accession>A0A2H5F283</accession>
<reference evidence="3 4" key="1">
    <citation type="journal article" date="2013" name="Antonie Van Leeuwenhoek">
        <title>Paracoccus zhejiangensis sp. nov., isolated from activated sludge in wastewater-treatment system.</title>
        <authorList>
            <person name="Wu Z.G."/>
            <person name="Zhang D.F."/>
            <person name="Liu Y.L."/>
            <person name="Wang F."/>
            <person name="Jiang X."/>
            <person name="Li C."/>
            <person name="Li S.P."/>
            <person name="Hong Q."/>
            <person name="Li W.J."/>
        </authorList>
    </citation>
    <scope>NUCLEOTIDE SEQUENCE [LARGE SCALE GENOMIC DNA]</scope>
    <source>
        <strain evidence="3 4">J6</strain>
    </source>
</reference>
<organism evidence="3 4">
    <name type="scientific">Paracoccus zhejiangensis</name>
    <dbReference type="NCBI Taxonomy" id="1077935"/>
    <lineage>
        <taxon>Bacteria</taxon>
        <taxon>Pseudomonadati</taxon>
        <taxon>Pseudomonadota</taxon>
        <taxon>Alphaproteobacteria</taxon>
        <taxon>Rhodobacterales</taxon>
        <taxon>Paracoccaceae</taxon>
        <taxon>Paracoccus</taxon>
    </lineage>
</organism>